<dbReference type="Pfam" id="PF05258">
    <property type="entry name" value="DciA"/>
    <property type="match status" value="1"/>
</dbReference>
<dbReference type="AlphaFoldDB" id="A0A1G1L1F0"/>
<evidence type="ECO:0000313" key="2">
    <source>
        <dbReference type="Proteomes" id="UP000178187"/>
    </source>
</evidence>
<evidence type="ECO:0000313" key="1">
    <source>
        <dbReference type="EMBL" id="OGW98966.1"/>
    </source>
</evidence>
<dbReference type="EMBL" id="MHFR01000018">
    <property type="protein sequence ID" value="OGW98966.1"/>
    <property type="molecule type" value="Genomic_DNA"/>
</dbReference>
<gene>
    <name evidence="1" type="ORF">A3G33_06500</name>
</gene>
<organism evidence="1 2">
    <name type="scientific">Candidatus Danuiimicrobium aquiferis</name>
    <dbReference type="NCBI Taxonomy" id="1801832"/>
    <lineage>
        <taxon>Bacteria</taxon>
        <taxon>Pseudomonadati</taxon>
        <taxon>Candidatus Omnitrophota</taxon>
        <taxon>Candidatus Danuiimicrobium</taxon>
    </lineage>
</organism>
<protein>
    <submittedName>
        <fullName evidence="1">Uncharacterized protein</fullName>
    </submittedName>
</protein>
<sequence>MAEEKPIKETIKLLFEKIAKEPQTVKKTELMDSWPATVGSFFSKHTRAAFSKDHKVIVTVDDSTAAFELSQRYKATILKRLQNQFGENEITDIKFIVGELH</sequence>
<accession>A0A1G1L1F0</accession>
<comment type="caution">
    <text evidence="1">The sequence shown here is derived from an EMBL/GenBank/DDBJ whole genome shotgun (WGS) entry which is preliminary data.</text>
</comment>
<dbReference type="Proteomes" id="UP000178187">
    <property type="component" value="Unassembled WGS sequence"/>
</dbReference>
<reference evidence="1 2" key="1">
    <citation type="journal article" date="2016" name="Nat. Commun.">
        <title>Thousands of microbial genomes shed light on interconnected biogeochemical processes in an aquifer system.</title>
        <authorList>
            <person name="Anantharaman K."/>
            <person name="Brown C.T."/>
            <person name="Hug L.A."/>
            <person name="Sharon I."/>
            <person name="Castelle C.J."/>
            <person name="Probst A.J."/>
            <person name="Thomas B.C."/>
            <person name="Singh A."/>
            <person name="Wilkins M.J."/>
            <person name="Karaoz U."/>
            <person name="Brodie E.L."/>
            <person name="Williams K.H."/>
            <person name="Hubbard S.S."/>
            <person name="Banfield J.F."/>
        </authorList>
    </citation>
    <scope>NUCLEOTIDE SEQUENCE [LARGE SCALE GENOMIC DNA]</scope>
</reference>
<proteinExistence type="predicted"/>
<dbReference type="InterPro" id="IPR007922">
    <property type="entry name" value="DciA-like"/>
</dbReference>
<name>A0A1G1L1F0_9BACT</name>